<dbReference type="GO" id="GO:0008999">
    <property type="term" value="F:protein-N-terminal-alanine acetyltransferase activity"/>
    <property type="evidence" value="ECO:0007669"/>
    <property type="project" value="TreeGrafter"/>
</dbReference>
<dbReference type="Proteomes" id="UP000199300">
    <property type="component" value="Unassembled WGS sequence"/>
</dbReference>
<dbReference type="Gene3D" id="3.40.630.30">
    <property type="match status" value="1"/>
</dbReference>
<gene>
    <name evidence="5" type="ORF">SAMN04488134_102215</name>
</gene>
<dbReference type="InterPro" id="IPR016181">
    <property type="entry name" value="Acyl_CoA_acyltransferase"/>
</dbReference>
<evidence type="ECO:0000256" key="1">
    <source>
        <dbReference type="ARBA" id="ARBA00022679"/>
    </source>
</evidence>
<dbReference type="InterPro" id="IPR000182">
    <property type="entry name" value="GNAT_dom"/>
</dbReference>
<dbReference type="SUPFAM" id="SSF55729">
    <property type="entry name" value="Acyl-CoA N-acyltransferases (Nat)"/>
    <property type="match status" value="1"/>
</dbReference>
<dbReference type="PANTHER" id="PTHR43792:SF8">
    <property type="entry name" value="[RIBOSOMAL PROTEIN US5]-ALANINE N-ACETYLTRANSFERASE"/>
    <property type="match status" value="1"/>
</dbReference>
<dbReference type="EMBL" id="FODJ01000002">
    <property type="protein sequence ID" value="SEN89511.1"/>
    <property type="molecule type" value="Genomic_DNA"/>
</dbReference>
<evidence type="ECO:0000313" key="5">
    <source>
        <dbReference type="EMBL" id="SEN89511.1"/>
    </source>
</evidence>
<evidence type="ECO:0000313" key="6">
    <source>
        <dbReference type="Proteomes" id="UP000199300"/>
    </source>
</evidence>
<dbReference type="AlphaFoldDB" id="A0A1H8K9Y1"/>
<dbReference type="STRING" id="872970.SAMN04488134_102215"/>
<dbReference type="PROSITE" id="PS51186">
    <property type="entry name" value="GNAT"/>
    <property type="match status" value="1"/>
</dbReference>
<reference evidence="5 6" key="1">
    <citation type="submission" date="2016-10" db="EMBL/GenBank/DDBJ databases">
        <authorList>
            <person name="de Groot N.N."/>
        </authorList>
    </citation>
    <scope>NUCLEOTIDE SEQUENCE [LARGE SCALE GENOMIC DNA]</scope>
    <source>
        <strain evidence="5 6">CGMCC 1.10434</strain>
    </source>
</reference>
<proteinExistence type="inferred from homology"/>
<dbReference type="PANTHER" id="PTHR43792">
    <property type="entry name" value="GNAT FAMILY, PUTATIVE (AFU_ORTHOLOGUE AFUA_3G00765)-RELATED-RELATED"/>
    <property type="match status" value="1"/>
</dbReference>
<accession>A0A1H8K9Y1</accession>
<protein>
    <submittedName>
        <fullName evidence="5">Ribosomal-protein-alanine N-acetyltransferase</fullName>
    </submittedName>
</protein>
<dbReference type="RefSeq" id="WP_177178210.1">
    <property type="nucleotide sequence ID" value="NZ_FODJ01000002.1"/>
</dbReference>
<evidence type="ECO:0000259" key="4">
    <source>
        <dbReference type="PROSITE" id="PS51186"/>
    </source>
</evidence>
<dbReference type="GO" id="GO:0005737">
    <property type="term" value="C:cytoplasm"/>
    <property type="evidence" value="ECO:0007669"/>
    <property type="project" value="TreeGrafter"/>
</dbReference>
<dbReference type="InterPro" id="IPR051531">
    <property type="entry name" value="N-acetyltransferase"/>
</dbReference>
<feature type="domain" description="N-acetyltransferase" evidence="4">
    <location>
        <begin position="3"/>
        <end position="167"/>
    </location>
</feature>
<dbReference type="Pfam" id="PF13302">
    <property type="entry name" value="Acetyltransf_3"/>
    <property type="match status" value="1"/>
</dbReference>
<organism evidence="5 6">
    <name type="scientific">Amphibacillus marinus</name>
    <dbReference type="NCBI Taxonomy" id="872970"/>
    <lineage>
        <taxon>Bacteria</taxon>
        <taxon>Bacillati</taxon>
        <taxon>Bacillota</taxon>
        <taxon>Bacilli</taxon>
        <taxon>Bacillales</taxon>
        <taxon>Bacillaceae</taxon>
        <taxon>Amphibacillus</taxon>
    </lineage>
</organism>
<comment type="similarity">
    <text evidence="3">Belongs to the acetyltransferase family. RimJ subfamily.</text>
</comment>
<keyword evidence="6" id="KW-1185">Reference proteome</keyword>
<keyword evidence="2" id="KW-0012">Acyltransferase</keyword>
<sequence length="173" mass="19781">MGIFLAKLTDTDYPALFRFEQENSTFFEQMVPPRPEQYQQFASFKTIQEELVNEQEQQLSVFYLIKDDQGNILGRINITDIDRENSSGQLGYRVGRAYAGRGIATQALSILIKDLSGVNINKLEAQTTAHNIGSQKVLEKHNFQRQSSKGEKVIINGQEVSFIYYYWSEDNIG</sequence>
<evidence type="ECO:0000256" key="2">
    <source>
        <dbReference type="ARBA" id="ARBA00023315"/>
    </source>
</evidence>
<keyword evidence="1 5" id="KW-0808">Transferase</keyword>
<name>A0A1H8K9Y1_9BACI</name>
<evidence type="ECO:0000256" key="3">
    <source>
        <dbReference type="ARBA" id="ARBA00038502"/>
    </source>
</evidence>